<accession>A0A0P9BFK6</accession>
<dbReference type="EMBL" id="LJXB01000042">
    <property type="protein sequence ID" value="KPU61902.1"/>
    <property type="molecule type" value="Genomic_DNA"/>
</dbReference>
<protein>
    <submittedName>
        <fullName evidence="1">Uncharacterized protein</fullName>
    </submittedName>
</protein>
<comment type="caution">
    <text evidence="1">The sequence shown here is derived from an EMBL/GenBank/DDBJ whole genome shotgun (WGS) entry which is preliminary data.</text>
</comment>
<evidence type="ECO:0000313" key="2">
    <source>
        <dbReference type="Proteomes" id="UP000050349"/>
    </source>
</evidence>
<dbReference type="PATRIC" id="fig|294.162.peg.297"/>
<reference evidence="1 2" key="1">
    <citation type="submission" date="2015-09" db="EMBL/GenBank/DDBJ databases">
        <authorList>
            <person name="Jackson K.R."/>
            <person name="Lunt B.L."/>
            <person name="Fisher J.N.B."/>
            <person name="Gardner A.V."/>
            <person name="Bailey M.E."/>
            <person name="Deus L.M."/>
            <person name="Earl A.S."/>
            <person name="Gibby P.D."/>
            <person name="Hartmann K.A."/>
            <person name="Liu J.E."/>
            <person name="Manci A.M."/>
            <person name="Nielsen D.A."/>
            <person name="Solomon M.B."/>
            <person name="Breakwell D.P."/>
            <person name="Burnett S.H."/>
            <person name="Grose J.H."/>
        </authorList>
    </citation>
    <scope>NUCLEOTIDE SEQUENCE [LARGE SCALE GENOMIC DNA]</scope>
    <source>
        <strain evidence="1 2">S613</strain>
    </source>
</reference>
<dbReference type="Proteomes" id="UP000050349">
    <property type="component" value="Unassembled WGS sequence"/>
</dbReference>
<name>A0A0P9BFK6_PSEFL</name>
<evidence type="ECO:0000313" key="1">
    <source>
        <dbReference type="EMBL" id="KPU61902.1"/>
    </source>
</evidence>
<sequence length="38" mass="3949">MVSMFTPAASANLPILSPVVITCPLILYPGTECKVTLG</sequence>
<dbReference type="AlphaFoldDB" id="A0A0P9BFK6"/>
<proteinExistence type="predicted"/>
<organism evidence="1 2">
    <name type="scientific">Pseudomonas fluorescens</name>
    <dbReference type="NCBI Taxonomy" id="294"/>
    <lineage>
        <taxon>Bacteria</taxon>
        <taxon>Pseudomonadati</taxon>
        <taxon>Pseudomonadota</taxon>
        <taxon>Gammaproteobacteria</taxon>
        <taxon>Pseudomonadales</taxon>
        <taxon>Pseudomonadaceae</taxon>
        <taxon>Pseudomonas</taxon>
    </lineage>
</organism>
<gene>
    <name evidence="1" type="ORF">AN403_6024</name>
</gene>